<keyword evidence="12" id="KW-0539">Nucleus</keyword>
<feature type="compositionally biased region" description="Basic and acidic residues" evidence="15">
    <location>
        <begin position="8"/>
        <end position="20"/>
    </location>
</feature>
<accession>E0VAM6</accession>
<sequence length="704" mass="80809">MGHKHKQRTDSDSSKEDCNDSSEEKLNIKYDILFKVLIKHVNKTKKNFFFFNYSNNSNDSLDSIQSLKDNKSKSKTFQDRSTIFKKMIPTEEELKYRKEKLNDDELVNILSKEFKCTKCGYDFKKLINKNQKVYFHPLMDVLMCDECCEYYGDDDFSLDSENEDKYCRWCGEGGTILSCSQCICGFCNVCIKKHFGKASLKEIKKEDEWLCYFCNPKPLWKLRLISTLAKKKCELLKKKKKKKEEENRENISKSKKDIKKRKKKSGTYDVDITIDSDDSEKRKKKRKMATDDRNLSDVSLDNLSPVGKKKLKLDKSNSVHDDGDTGGTEEELSFDLKKFEYIEKLENLVKLTEYQMDLGANWSKRKLIKLQEKTLFNTEEKMIKQCKKIKWYISSLASLLIGFSNSVETIEKSITSKEEEEGREKPCLESPNHDFILKFLNFLANQVKMLKEKSIDLKDVFDAGTYDINSLVSTKETTSDSPPVNYGIVDENIKNTGNVFILHENESEVKGETNDIVDTSLICDEDEPKLKICSANSTPVKCGKKSNESENSDKNKEKLKSPIKMSSIDLNHEVEENEKKKKKEASADTVVEEEKDARTTTTTTTTTTTPKKGKGDSPKKLKGSHGEQIEGKNLKNETKKMDDRESQKEVVEKIKESVKNFDDFNRSTQESEKGESQKSVENGGGGSEILGEDDFTEILNILND</sequence>
<dbReference type="Proteomes" id="UP000009046">
    <property type="component" value="Unassembled WGS sequence"/>
</dbReference>
<feature type="compositionally biased region" description="Basic and acidic residues" evidence="15">
    <location>
        <begin position="545"/>
        <end position="560"/>
    </location>
</feature>
<feature type="region of interest" description="Disordered" evidence="15">
    <location>
        <begin position="1"/>
        <end position="20"/>
    </location>
</feature>
<dbReference type="GO" id="GO:0005524">
    <property type="term" value="F:ATP binding"/>
    <property type="evidence" value="ECO:0007669"/>
    <property type="project" value="UniProtKB-KW"/>
</dbReference>
<feature type="region of interest" description="Disordered" evidence="15">
    <location>
        <begin position="536"/>
        <end position="704"/>
    </location>
</feature>
<evidence type="ECO:0000256" key="13">
    <source>
        <dbReference type="ARBA" id="ARBA00047995"/>
    </source>
</evidence>
<dbReference type="VEuPathDB" id="VectorBase:PHUM041250"/>
<evidence type="ECO:0000313" key="17">
    <source>
        <dbReference type="EMBL" id="EEB10432.1"/>
    </source>
</evidence>
<dbReference type="GO" id="GO:0006281">
    <property type="term" value="P:DNA repair"/>
    <property type="evidence" value="ECO:0007669"/>
    <property type="project" value="UniProtKB-KW"/>
</dbReference>
<keyword evidence="3" id="KW-0479">Metal-binding</keyword>
<dbReference type="InterPro" id="IPR052131">
    <property type="entry name" value="ATRX_domain-containing"/>
</dbReference>
<keyword evidence="11" id="KW-0234">DNA repair</keyword>
<gene>
    <name evidence="18" type="primary">8232561</name>
    <name evidence="17" type="ORF">Phum_PHUM041250</name>
</gene>
<dbReference type="EMBL" id="AAZO01000484">
    <property type="status" value="NOT_ANNOTATED_CDS"/>
    <property type="molecule type" value="Genomic_DNA"/>
</dbReference>
<keyword evidence="5" id="KW-0227">DNA damage</keyword>
<evidence type="ECO:0000256" key="3">
    <source>
        <dbReference type="ARBA" id="ARBA00022723"/>
    </source>
</evidence>
<feature type="region of interest" description="Disordered" evidence="15">
    <location>
        <begin position="281"/>
        <end position="301"/>
    </location>
</feature>
<keyword evidence="9" id="KW-0067">ATP-binding</keyword>
<proteinExistence type="inferred from homology"/>
<dbReference type="GO" id="GO:0006338">
    <property type="term" value="P:chromatin remodeling"/>
    <property type="evidence" value="ECO:0007669"/>
    <property type="project" value="TreeGrafter"/>
</dbReference>
<dbReference type="EMBL" id="DS235012">
    <property type="protein sequence ID" value="EEB10432.1"/>
    <property type="molecule type" value="Genomic_DNA"/>
</dbReference>
<dbReference type="CDD" id="cd11726">
    <property type="entry name" value="ADDz_ATRX"/>
    <property type="match status" value="1"/>
</dbReference>
<evidence type="ECO:0000313" key="18">
    <source>
        <dbReference type="EnsemblMetazoa" id="PHUM041250-PA"/>
    </source>
</evidence>
<evidence type="ECO:0000256" key="11">
    <source>
        <dbReference type="ARBA" id="ARBA00023204"/>
    </source>
</evidence>
<organism>
    <name type="scientific">Pediculus humanus subsp. corporis</name>
    <name type="common">Body louse</name>
    <dbReference type="NCBI Taxonomy" id="121224"/>
    <lineage>
        <taxon>Eukaryota</taxon>
        <taxon>Metazoa</taxon>
        <taxon>Ecdysozoa</taxon>
        <taxon>Arthropoda</taxon>
        <taxon>Hexapoda</taxon>
        <taxon>Insecta</taxon>
        <taxon>Pterygota</taxon>
        <taxon>Neoptera</taxon>
        <taxon>Paraneoptera</taxon>
        <taxon>Psocodea</taxon>
        <taxon>Troctomorpha</taxon>
        <taxon>Phthiraptera</taxon>
        <taxon>Anoplura</taxon>
        <taxon>Pediculidae</taxon>
        <taxon>Pediculus</taxon>
    </lineage>
</organism>
<evidence type="ECO:0000256" key="14">
    <source>
        <dbReference type="SAM" id="Coils"/>
    </source>
</evidence>
<keyword evidence="7" id="KW-0378">Hydrolase</keyword>
<name>E0VAM6_PEDHC</name>
<evidence type="ECO:0000256" key="2">
    <source>
        <dbReference type="ARBA" id="ARBA00007025"/>
    </source>
</evidence>
<dbReference type="GeneID" id="8232561"/>
<comment type="catalytic activity">
    <reaction evidence="13">
        <text>ATP + H2O = ADP + phosphate + H(+)</text>
        <dbReference type="Rhea" id="RHEA:13065"/>
        <dbReference type="ChEBI" id="CHEBI:15377"/>
        <dbReference type="ChEBI" id="CHEBI:15378"/>
        <dbReference type="ChEBI" id="CHEBI:30616"/>
        <dbReference type="ChEBI" id="CHEBI:43474"/>
        <dbReference type="ChEBI" id="CHEBI:456216"/>
        <dbReference type="EC" id="3.6.4.12"/>
    </reaction>
</comment>
<dbReference type="GO" id="GO:0016787">
    <property type="term" value="F:hydrolase activity"/>
    <property type="evidence" value="ECO:0007669"/>
    <property type="project" value="UniProtKB-KW"/>
</dbReference>
<dbReference type="AlphaFoldDB" id="E0VAM6"/>
<evidence type="ECO:0000256" key="10">
    <source>
        <dbReference type="ARBA" id="ARBA00023125"/>
    </source>
</evidence>
<feature type="coiled-coil region" evidence="14">
    <location>
        <begin position="226"/>
        <end position="261"/>
    </location>
</feature>
<dbReference type="GO" id="GO:0005634">
    <property type="term" value="C:nucleus"/>
    <property type="evidence" value="ECO:0007669"/>
    <property type="project" value="UniProtKB-SubCell"/>
</dbReference>
<feature type="compositionally biased region" description="Basic and acidic residues" evidence="15">
    <location>
        <begin position="613"/>
        <end position="678"/>
    </location>
</feature>
<dbReference type="SUPFAM" id="SSF57903">
    <property type="entry name" value="FYVE/PHD zinc finger"/>
    <property type="match status" value="1"/>
</dbReference>
<keyword evidence="14" id="KW-0175">Coiled coil</keyword>
<protein>
    <submittedName>
        <fullName evidence="17 18">Atrxl protein, putative</fullName>
    </submittedName>
</protein>
<keyword evidence="10" id="KW-0238">DNA-binding</keyword>
<dbReference type="Pfam" id="PF17981">
    <property type="entry name" value="ADD_ATRX"/>
    <property type="match status" value="1"/>
</dbReference>
<reference evidence="18" key="3">
    <citation type="submission" date="2021-02" db="UniProtKB">
        <authorList>
            <consortium name="EnsemblMetazoa"/>
        </authorList>
    </citation>
    <scope>IDENTIFICATION</scope>
    <source>
        <strain evidence="18">USDA</strain>
    </source>
</reference>
<dbReference type="GO" id="GO:0010468">
    <property type="term" value="P:regulation of gene expression"/>
    <property type="evidence" value="ECO:0007669"/>
    <property type="project" value="UniProtKB-ARBA"/>
</dbReference>
<dbReference type="EnsemblMetazoa" id="PHUM041250-RA">
    <property type="protein sequence ID" value="PHUM041250-PA"/>
    <property type="gene ID" value="PHUM041250"/>
</dbReference>
<feature type="compositionally biased region" description="Basic and acidic residues" evidence="15">
    <location>
        <begin position="570"/>
        <end position="579"/>
    </location>
</feature>
<keyword evidence="6" id="KW-0863">Zinc-finger</keyword>
<evidence type="ECO:0000256" key="9">
    <source>
        <dbReference type="ARBA" id="ARBA00022840"/>
    </source>
</evidence>
<evidence type="ECO:0000256" key="1">
    <source>
        <dbReference type="ARBA" id="ARBA00004123"/>
    </source>
</evidence>
<keyword evidence="4" id="KW-0547">Nucleotide-binding</keyword>
<dbReference type="eggNOG" id="KOG1015">
    <property type="taxonomic scope" value="Eukaryota"/>
</dbReference>
<dbReference type="KEGG" id="phu:Phum_PHUM041250"/>
<dbReference type="InterPro" id="IPR041430">
    <property type="entry name" value="ADD_ATRX"/>
</dbReference>
<dbReference type="GO" id="GO:0031490">
    <property type="term" value="F:chromatin DNA binding"/>
    <property type="evidence" value="ECO:0007669"/>
    <property type="project" value="TreeGrafter"/>
</dbReference>
<dbReference type="RefSeq" id="XP_002423170.1">
    <property type="nucleotide sequence ID" value="XM_002423125.1"/>
</dbReference>
<dbReference type="GO" id="GO:0005721">
    <property type="term" value="C:pericentric heterochromatin"/>
    <property type="evidence" value="ECO:0007669"/>
    <property type="project" value="TreeGrafter"/>
</dbReference>
<keyword evidence="19" id="KW-1185">Reference proteome</keyword>
<dbReference type="GO" id="GO:0031297">
    <property type="term" value="P:replication fork processing"/>
    <property type="evidence" value="ECO:0007669"/>
    <property type="project" value="TreeGrafter"/>
</dbReference>
<dbReference type="InterPro" id="IPR025766">
    <property type="entry name" value="ADD"/>
</dbReference>
<dbReference type="InterPro" id="IPR013083">
    <property type="entry name" value="Znf_RING/FYVE/PHD"/>
</dbReference>
<reference evidence="17" key="1">
    <citation type="submission" date="2007-04" db="EMBL/GenBank/DDBJ databases">
        <title>Annotation of Pediculus humanus corporis strain USDA.</title>
        <authorList>
            <person name="Kirkness E."/>
            <person name="Hannick L."/>
            <person name="Hass B."/>
            <person name="Bruggner R."/>
            <person name="Lawson D."/>
            <person name="Bidwell S."/>
            <person name="Joardar V."/>
            <person name="Caler E."/>
            <person name="Walenz B."/>
            <person name="Inman J."/>
            <person name="Schobel S."/>
            <person name="Galinsky K."/>
            <person name="Amedeo P."/>
            <person name="Strausberg R."/>
        </authorList>
    </citation>
    <scope>NUCLEOTIDE SEQUENCE</scope>
    <source>
        <strain evidence="17">USDA</strain>
    </source>
</reference>
<dbReference type="InterPro" id="IPR011011">
    <property type="entry name" value="Znf_FYVE_PHD"/>
</dbReference>
<evidence type="ECO:0000256" key="6">
    <source>
        <dbReference type="ARBA" id="ARBA00022771"/>
    </source>
</evidence>
<dbReference type="InParanoid" id="E0VAM6"/>
<dbReference type="PROSITE" id="PS51533">
    <property type="entry name" value="ADD"/>
    <property type="match status" value="1"/>
</dbReference>
<evidence type="ECO:0000313" key="19">
    <source>
        <dbReference type="Proteomes" id="UP000009046"/>
    </source>
</evidence>
<evidence type="ECO:0000256" key="7">
    <source>
        <dbReference type="ARBA" id="ARBA00022801"/>
    </source>
</evidence>
<evidence type="ECO:0000259" key="16">
    <source>
        <dbReference type="PROSITE" id="PS51533"/>
    </source>
</evidence>
<evidence type="ECO:0000256" key="12">
    <source>
        <dbReference type="ARBA" id="ARBA00023242"/>
    </source>
</evidence>
<reference evidence="17" key="2">
    <citation type="submission" date="2007-04" db="EMBL/GenBank/DDBJ databases">
        <title>The genome of the human body louse.</title>
        <authorList>
            <consortium name="The Human Body Louse Genome Consortium"/>
            <person name="Kirkness E."/>
            <person name="Walenz B."/>
            <person name="Hass B."/>
            <person name="Bruggner R."/>
            <person name="Strausberg R."/>
        </authorList>
    </citation>
    <scope>NUCLEOTIDE SEQUENCE</scope>
    <source>
        <strain evidence="17">USDA</strain>
    </source>
</reference>
<comment type="subcellular location">
    <subcellularLocation>
        <location evidence="1">Nucleus</location>
    </subcellularLocation>
</comment>
<dbReference type="Gene3D" id="3.30.40.10">
    <property type="entry name" value="Zinc/RING finger domain, C3HC4 (zinc finger)"/>
    <property type="match status" value="1"/>
</dbReference>
<dbReference type="PANTHER" id="PTHR46357">
    <property type="entry name" value="TRANSCRIPTIONAL REGULATOR ATRX"/>
    <property type="match status" value="1"/>
</dbReference>
<feature type="domain" description="PHD-type" evidence="16">
    <location>
        <begin position="104"/>
        <end position="242"/>
    </location>
</feature>
<dbReference type="GO" id="GO:0008270">
    <property type="term" value="F:zinc ion binding"/>
    <property type="evidence" value="ECO:0007669"/>
    <property type="project" value="UniProtKB-KW"/>
</dbReference>
<dbReference type="PANTHER" id="PTHR46357:SF1">
    <property type="entry name" value="TRANSCRIPTIONAL REGULATOR ATRX"/>
    <property type="match status" value="1"/>
</dbReference>
<dbReference type="STRING" id="121224.E0VAM6"/>
<dbReference type="CTD" id="8232561"/>
<dbReference type="OrthoDB" id="6286493at2759"/>
<evidence type="ECO:0000256" key="5">
    <source>
        <dbReference type="ARBA" id="ARBA00022763"/>
    </source>
</evidence>
<comment type="similarity">
    <text evidence="2">Belongs to the SNF2/RAD54 helicase family.</text>
</comment>
<evidence type="ECO:0000256" key="15">
    <source>
        <dbReference type="SAM" id="MobiDB-lite"/>
    </source>
</evidence>
<evidence type="ECO:0000256" key="4">
    <source>
        <dbReference type="ARBA" id="ARBA00022741"/>
    </source>
</evidence>
<keyword evidence="8" id="KW-0862">Zinc</keyword>
<dbReference type="GO" id="GO:0003678">
    <property type="term" value="F:DNA helicase activity"/>
    <property type="evidence" value="ECO:0007669"/>
    <property type="project" value="UniProtKB-EC"/>
</dbReference>
<dbReference type="HOGENOM" id="CLU_391971_0_0_1"/>
<feature type="compositionally biased region" description="Low complexity" evidence="15">
    <location>
        <begin position="599"/>
        <end position="610"/>
    </location>
</feature>
<evidence type="ECO:0000256" key="8">
    <source>
        <dbReference type="ARBA" id="ARBA00022833"/>
    </source>
</evidence>